<dbReference type="InterPro" id="IPR030960">
    <property type="entry name" value="DHQS/DOIS_N"/>
</dbReference>
<evidence type="ECO:0000256" key="5">
    <source>
        <dbReference type="ARBA" id="ARBA00023239"/>
    </source>
</evidence>
<evidence type="ECO:0000259" key="8">
    <source>
        <dbReference type="Pfam" id="PF24621"/>
    </source>
</evidence>
<dbReference type="Pfam" id="PF24621">
    <property type="entry name" value="DHQS_C"/>
    <property type="match status" value="1"/>
</dbReference>
<dbReference type="Gene3D" id="1.20.1090.10">
    <property type="entry name" value="Dehydroquinate synthase-like - alpha domain"/>
    <property type="match status" value="1"/>
</dbReference>
<dbReference type="GO" id="GO:0017000">
    <property type="term" value="P:antibiotic biosynthetic process"/>
    <property type="evidence" value="ECO:0007669"/>
    <property type="project" value="InterPro"/>
</dbReference>
<organism evidence="9 10">
    <name type="scientific">Astyanax mexicanus</name>
    <name type="common">Blind cave fish</name>
    <name type="synonym">Astyanax fasciatus mexicanus</name>
    <dbReference type="NCBI Taxonomy" id="7994"/>
    <lineage>
        <taxon>Eukaryota</taxon>
        <taxon>Metazoa</taxon>
        <taxon>Chordata</taxon>
        <taxon>Craniata</taxon>
        <taxon>Vertebrata</taxon>
        <taxon>Euteleostomi</taxon>
        <taxon>Actinopterygii</taxon>
        <taxon>Neopterygii</taxon>
        <taxon>Teleostei</taxon>
        <taxon>Ostariophysi</taxon>
        <taxon>Characiformes</taxon>
        <taxon>Characoidei</taxon>
        <taxon>Acestrorhamphidae</taxon>
        <taxon>Acestrorhamphinae</taxon>
        <taxon>Astyanax</taxon>
    </lineage>
</organism>
<evidence type="ECO:0000313" key="10">
    <source>
        <dbReference type="Proteomes" id="UP000752171"/>
    </source>
</evidence>
<proteinExistence type="predicted"/>
<dbReference type="GO" id="GO:0000166">
    <property type="term" value="F:nucleotide binding"/>
    <property type="evidence" value="ECO:0007669"/>
    <property type="project" value="UniProtKB-KW"/>
</dbReference>
<dbReference type="InterPro" id="IPR050071">
    <property type="entry name" value="Dehydroquinate_synthase"/>
</dbReference>
<dbReference type="InterPro" id="IPR056179">
    <property type="entry name" value="DHQS_C"/>
</dbReference>
<dbReference type="CDD" id="cd08199">
    <property type="entry name" value="EEVS"/>
    <property type="match status" value="1"/>
</dbReference>
<dbReference type="SUPFAM" id="SSF56796">
    <property type="entry name" value="Dehydroquinate synthase-like"/>
    <property type="match status" value="1"/>
</dbReference>
<dbReference type="PANTHER" id="PTHR43622">
    <property type="entry name" value="3-DEHYDROQUINATE SYNTHASE"/>
    <property type="match status" value="1"/>
</dbReference>
<feature type="domain" description="3-dehydroquinate synthase N-terminal" evidence="7">
    <location>
        <begin position="170"/>
        <end position="281"/>
    </location>
</feature>
<sequence>MSLTGTGPGTEFSLIRTNGTWSRRAGPGTNKPGTSGLGTNKPVTSGPGTSPPGTSGPSTSPPGTTGGPAGEHLSQAKLYQCSNGYGVTWTVESPVVFSYRVVECEKLLDMSNDTLLFGHVGDAEELRVLKESSKPLRRFVIIDETVNEIYGAQVEAYLKSWQVIYKLLPLPTTEQNKSLELVSRILKELQRFGIDRRLEPIVAIGGGVCLDVAGLATSLYRRRTPYVRVPTTLLSYIDASVGAKNGVNFCGCKNRLGSYTPPVAALLDRGFIKSLPRRHIANGLAEMLKMALMKHKGLFELLEKEGRGLLDSAFQSSDTISGCGCTDPASLATRVAIVTMLEELAPNLWEDDLDRLVDFGHVISPELEMVALPELLHGEAVCVDMALMVFVSRERGFLSGDELRRIISCMKSLELPVWDLQCSEDLLHSALSARLTHCGGALRLPLPTGLGTAGIFSDLDPPTLSRAYQNWCSELGSGRSGLSESEISN</sequence>
<protein>
    <recommendedName>
        <fullName evidence="11">3-dehydroquinate synthase domain-containing protein</fullName>
    </recommendedName>
</protein>
<dbReference type="Gene3D" id="3.40.50.1970">
    <property type="match status" value="1"/>
</dbReference>
<name>A0A8T2LDV0_ASTMX</name>
<reference evidence="9 10" key="1">
    <citation type="submission" date="2021-07" db="EMBL/GenBank/DDBJ databases">
        <authorList>
            <person name="Imarazene B."/>
            <person name="Zahm M."/>
            <person name="Klopp C."/>
            <person name="Cabau C."/>
            <person name="Beille S."/>
            <person name="Jouanno E."/>
            <person name="Castinel A."/>
            <person name="Lluch J."/>
            <person name="Gil L."/>
            <person name="Kuchtly C."/>
            <person name="Lopez Roques C."/>
            <person name="Donnadieu C."/>
            <person name="Parrinello H."/>
            <person name="Journot L."/>
            <person name="Du K."/>
            <person name="Schartl M."/>
            <person name="Retaux S."/>
            <person name="Guiguen Y."/>
        </authorList>
    </citation>
    <scope>NUCLEOTIDE SEQUENCE [LARGE SCALE GENOMIC DNA]</scope>
    <source>
        <strain evidence="9">Pach_M1</strain>
        <tissue evidence="9">Testis</tissue>
    </source>
</reference>
<evidence type="ECO:0000256" key="1">
    <source>
        <dbReference type="ARBA" id="ARBA00001911"/>
    </source>
</evidence>
<evidence type="ECO:0000256" key="3">
    <source>
        <dbReference type="ARBA" id="ARBA00022741"/>
    </source>
</evidence>
<evidence type="ECO:0000256" key="4">
    <source>
        <dbReference type="ARBA" id="ARBA00023027"/>
    </source>
</evidence>
<dbReference type="GO" id="GO:0003856">
    <property type="term" value="F:3-dehydroquinate synthase activity"/>
    <property type="evidence" value="ECO:0007669"/>
    <property type="project" value="TreeGrafter"/>
</dbReference>
<dbReference type="Pfam" id="PF01761">
    <property type="entry name" value="DHQ_synthase"/>
    <property type="match status" value="1"/>
</dbReference>
<dbReference type="EMBL" id="JAICCE010000013">
    <property type="protein sequence ID" value="KAG9269943.1"/>
    <property type="molecule type" value="Genomic_DNA"/>
</dbReference>
<accession>A0A8T2LDV0</accession>
<evidence type="ECO:0000256" key="6">
    <source>
        <dbReference type="SAM" id="MobiDB-lite"/>
    </source>
</evidence>
<comment type="caution">
    <text evidence="9">The sequence shown here is derived from an EMBL/GenBank/DDBJ whole genome shotgun (WGS) entry which is preliminary data.</text>
</comment>
<keyword evidence="4" id="KW-0520">NAD</keyword>
<feature type="compositionally biased region" description="Low complexity" evidence="6">
    <location>
        <begin position="44"/>
        <end position="63"/>
    </location>
</feature>
<keyword evidence="3" id="KW-0547">Nucleotide-binding</keyword>
<evidence type="ECO:0008006" key="11">
    <source>
        <dbReference type="Google" id="ProtNLM"/>
    </source>
</evidence>
<evidence type="ECO:0000256" key="2">
    <source>
        <dbReference type="ARBA" id="ARBA00022723"/>
    </source>
</evidence>
<dbReference type="InterPro" id="IPR035872">
    <property type="entry name" value="EEVS-like"/>
</dbReference>
<comment type="cofactor">
    <cofactor evidence="1">
        <name>NAD(+)</name>
        <dbReference type="ChEBI" id="CHEBI:57540"/>
    </cofactor>
</comment>
<dbReference type="GO" id="GO:0046872">
    <property type="term" value="F:metal ion binding"/>
    <property type="evidence" value="ECO:0007669"/>
    <property type="project" value="UniProtKB-KW"/>
</dbReference>
<keyword evidence="2" id="KW-0479">Metal-binding</keyword>
<feature type="domain" description="3-dehydroquinate synthase C-terminal" evidence="8">
    <location>
        <begin position="283"/>
        <end position="421"/>
    </location>
</feature>
<dbReference type="AlphaFoldDB" id="A0A8T2LDV0"/>
<gene>
    <name evidence="9" type="ORF">AMEX_G17033</name>
</gene>
<keyword evidence="5" id="KW-0456">Lyase</keyword>
<dbReference type="Proteomes" id="UP000752171">
    <property type="component" value="Unassembled WGS sequence"/>
</dbReference>
<evidence type="ECO:0000259" key="7">
    <source>
        <dbReference type="Pfam" id="PF01761"/>
    </source>
</evidence>
<dbReference type="PANTHER" id="PTHR43622:SF3">
    <property type="entry name" value="2-EPI-5-EPI-VALIOLONE SYNTHASE"/>
    <property type="match status" value="1"/>
</dbReference>
<evidence type="ECO:0000313" key="9">
    <source>
        <dbReference type="EMBL" id="KAG9269943.1"/>
    </source>
</evidence>
<feature type="region of interest" description="Disordered" evidence="6">
    <location>
        <begin position="1"/>
        <end position="71"/>
    </location>
</feature>
<feature type="compositionally biased region" description="Polar residues" evidence="6">
    <location>
        <begin position="31"/>
        <end position="43"/>
    </location>
</feature>